<dbReference type="AlphaFoldDB" id="D3BA96"/>
<evidence type="ECO:0000256" key="1">
    <source>
        <dbReference type="SAM" id="Phobius"/>
    </source>
</evidence>
<keyword evidence="1" id="KW-1133">Transmembrane helix</keyword>
<protein>
    <submittedName>
        <fullName evidence="2">Uncharacterized protein</fullName>
    </submittedName>
</protein>
<comment type="caution">
    <text evidence="2">The sequence shown here is derived from an EMBL/GenBank/DDBJ whole genome shotgun (WGS) entry which is preliminary data.</text>
</comment>
<evidence type="ECO:0000313" key="2">
    <source>
        <dbReference type="EMBL" id="EFA81483.1"/>
    </source>
</evidence>
<keyword evidence="3" id="KW-1185">Reference proteome</keyword>
<dbReference type="InParanoid" id="D3BA96"/>
<sequence length="186" mass="20380">MDYCTGRTYYDTFFIEYKCSGLDEMSQNGQIQICDLCMSSITNGAIALIVVLPLGSIIICTAICCCCCRQRRLRVGNNNNTTTYISTGGYQPVATTYSYEHHTNNNATLATIGIGNGHGHLPTTTIVTSQTIPSFTVAPPMVPITPYIPHNNNNNNNNIVNNNNNNNNNYYKSTTTSTTTTKLVDI</sequence>
<keyword evidence="1" id="KW-0812">Transmembrane</keyword>
<dbReference type="Proteomes" id="UP000001396">
    <property type="component" value="Unassembled WGS sequence"/>
</dbReference>
<dbReference type="GeneID" id="31360956"/>
<feature type="transmembrane region" description="Helical" evidence="1">
    <location>
        <begin position="45"/>
        <end position="68"/>
    </location>
</feature>
<evidence type="ECO:0000313" key="3">
    <source>
        <dbReference type="Proteomes" id="UP000001396"/>
    </source>
</evidence>
<organism evidence="2 3">
    <name type="scientific">Heterostelium pallidum (strain ATCC 26659 / Pp 5 / PN500)</name>
    <name type="common">Cellular slime mold</name>
    <name type="synonym">Polysphondylium pallidum</name>
    <dbReference type="NCBI Taxonomy" id="670386"/>
    <lineage>
        <taxon>Eukaryota</taxon>
        <taxon>Amoebozoa</taxon>
        <taxon>Evosea</taxon>
        <taxon>Eumycetozoa</taxon>
        <taxon>Dictyostelia</taxon>
        <taxon>Acytosteliales</taxon>
        <taxon>Acytosteliaceae</taxon>
        <taxon>Heterostelium</taxon>
    </lineage>
</organism>
<reference evidence="2 3" key="1">
    <citation type="journal article" date="2011" name="Genome Res.">
        <title>Phylogeny-wide analysis of social amoeba genomes highlights ancient origins for complex intercellular communication.</title>
        <authorList>
            <person name="Heidel A.J."/>
            <person name="Lawal H.M."/>
            <person name="Felder M."/>
            <person name="Schilde C."/>
            <person name="Helps N.R."/>
            <person name="Tunggal B."/>
            <person name="Rivero F."/>
            <person name="John U."/>
            <person name="Schleicher M."/>
            <person name="Eichinger L."/>
            <person name="Platzer M."/>
            <person name="Noegel A.A."/>
            <person name="Schaap P."/>
            <person name="Gloeckner G."/>
        </authorList>
    </citation>
    <scope>NUCLEOTIDE SEQUENCE [LARGE SCALE GENOMIC DNA]</scope>
    <source>
        <strain evidence="3">ATCC 26659 / Pp 5 / PN500</strain>
    </source>
</reference>
<gene>
    <name evidence="2" type="ORF">PPL_05471</name>
</gene>
<dbReference type="EMBL" id="ADBJ01000025">
    <property type="protein sequence ID" value="EFA81483.1"/>
    <property type="molecule type" value="Genomic_DNA"/>
</dbReference>
<accession>D3BA96</accession>
<name>D3BA96_HETP5</name>
<keyword evidence="1" id="KW-0472">Membrane</keyword>
<proteinExistence type="predicted"/>
<dbReference type="RefSeq" id="XP_020433601.1">
    <property type="nucleotide sequence ID" value="XM_020576352.1"/>
</dbReference>